<dbReference type="RefSeq" id="YP_010670259.1">
    <property type="nucleotide sequence ID" value="NC_070963.1"/>
</dbReference>
<organism evidence="1 2">
    <name type="scientific">Synechococcus phage S-SRM01</name>
    <dbReference type="NCBI Taxonomy" id="2781608"/>
    <lineage>
        <taxon>Viruses</taxon>
        <taxon>Duplodnaviria</taxon>
        <taxon>Heunggongvirae</taxon>
        <taxon>Uroviricota</taxon>
        <taxon>Caudoviricetes</taxon>
        <taxon>Pantevenvirales</taxon>
        <taxon>Kyanoviridae</taxon>
        <taxon>Serangoonvirus</taxon>
        <taxon>Serangoonvirus essarone</taxon>
    </lineage>
</organism>
<keyword evidence="2" id="KW-1185">Reference proteome</keyword>
<name>A0A879R2W0_9CAUD</name>
<dbReference type="GeneID" id="77946454"/>
<dbReference type="KEGG" id="vg:77946454"/>
<dbReference type="Proteomes" id="UP000664915">
    <property type="component" value="Segment"/>
</dbReference>
<dbReference type="EMBL" id="MW015081">
    <property type="protein sequence ID" value="QPX48249.1"/>
    <property type="molecule type" value="Genomic_DNA"/>
</dbReference>
<sequence>MSLISQRDRQLVIDALESYLQEPELMTNYSTSEVYALINWIKLEHYKNEN</sequence>
<evidence type="ECO:0000313" key="2">
    <source>
        <dbReference type="Proteomes" id="UP000664915"/>
    </source>
</evidence>
<proteinExistence type="predicted"/>
<evidence type="ECO:0000313" key="1">
    <source>
        <dbReference type="EMBL" id="QPX48249.1"/>
    </source>
</evidence>
<accession>A0A879R2W0</accession>
<reference evidence="1" key="1">
    <citation type="submission" date="2020-09" db="EMBL/GenBank/DDBJ databases">
        <authorList>
            <person name="Zhang D."/>
            <person name="Hatherill J.R."/>
            <person name="Ramirez J.F."/>
            <person name="Edinger B."/>
            <person name="Balarin R."/>
            <person name="Sullivan A."/>
            <person name="Humpal K.M."/>
            <person name="Guseva A."/>
            <person name="Butela K.A."/>
            <person name="Garlena R.A."/>
            <person name="Russell D.A."/>
            <person name="Pope W.H."/>
            <person name="Jacobs-Sera D."/>
            <person name="Hatfull G.F."/>
        </authorList>
    </citation>
    <scope>NUCLEOTIDE SEQUENCE</scope>
</reference>
<protein>
    <submittedName>
        <fullName evidence="1">Uncharacterized protein</fullName>
    </submittedName>
</protein>